<keyword evidence="6 12" id="KW-0479">Metal-binding</keyword>
<keyword evidence="5 12" id="KW-0288">FMN</keyword>
<dbReference type="InterPro" id="IPR050607">
    <property type="entry name" value="NOS"/>
</dbReference>
<dbReference type="InterPro" id="IPR044940">
    <property type="entry name" value="NOS_dom_2"/>
</dbReference>
<evidence type="ECO:0000256" key="11">
    <source>
        <dbReference type="ARBA" id="ARBA00023004"/>
    </source>
</evidence>
<evidence type="ECO:0000256" key="7">
    <source>
        <dbReference type="ARBA" id="ARBA00022827"/>
    </source>
</evidence>
<keyword evidence="4" id="KW-0285">Flavoprotein</keyword>
<dbReference type="InterPro" id="IPR029039">
    <property type="entry name" value="Flavoprotein-like_sf"/>
</dbReference>
<dbReference type="CDD" id="cd00795">
    <property type="entry name" value="NOS_oxygenase_euk"/>
    <property type="match status" value="1"/>
</dbReference>
<dbReference type="PROSITE" id="PS50902">
    <property type="entry name" value="FLAVODOXIN_LIKE"/>
    <property type="match status" value="1"/>
</dbReference>
<dbReference type="FunFam" id="3.90.440.10:FF:000001">
    <property type="entry name" value="Endothelial nitric oxide synthase"/>
    <property type="match status" value="1"/>
</dbReference>
<dbReference type="EC" id="1.14.13.39" evidence="12"/>
<dbReference type="InterPro" id="IPR017927">
    <property type="entry name" value="FAD-bd_FR_type"/>
</dbReference>
<dbReference type="PANTHER" id="PTHR43410:SF1">
    <property type="entry name" value="NITRIC OXIDE SYNTHASE"/>
    <property type="match status" value="1"/>
</dbReference>
<dbReference type="InterPro" id="IPR044943">
    <property type="entry name" value="NOS_dom_1"/>
</dbReference>
<comment type="function">
    <text evidence="12">Produces nitric oxide (NO) which is a messenger molecule with diverse functions.</text>
</comment>
<organism evidence="16">
    <name type="scientific">Hadrurus spadix</name>
    <dbReference type="NCBI Taxonomy" id="141984"/>
    <lineage>
        <taxon>Eukaryota</taxon>
        <taxon>Metazoa</taxon>
        <taxon>Ecdysozoa</taxon>
        <taxon>Arthropoda</taxon>
        <taxon>Chelicerata</taxon>
        <taxon>Arachnida</taxon>
        <taxon>Scorpiones</taxon>
        <taxon>Iurida</taxon>
        <taxon>Iuroidea</taxon>
        <taxon>Hadrurus</taxon>
    </lineage>
</organism>
<dbReference type="InterPro" id="IPR004030">
    <property type="entry name" value="NOS_N"/>
</dbReference>
<dbReference type="PRINTS" id="PR00371">
    <property type="entry name" value="FPNCR"/>
</dbReference>
<dbReference type="SUPFAM" id="SSF63380">
    <property type="entry name" value="Riboflavin synthase domain-like"/>
    <property type="match status" value="1"/>
</dbReference>
<evidence type="ECO:0000313" key="16">
    <source>
        <dbReference type="EMBL" id="JAV47996.1"/>
    </source>
</evidence>
<dbReference type="FunFam" id="3.40.50.80:FF:000003">
    <property type="entry name" value="Nitric oxide synthase"/>
    <property type="match status" value="1"/>
</dbReference>
<evidence type="ECO:0000256" key="4">
    <source>
        <dbReference type="ARBA" id="ARBA00022630"/>
    </source>
</evidence>
<dbReference type="Pfam" id="PF00667">
    <property type="entry name" value="FAD_binding_1"/>
    <property type="match status" value="1"/>
</dbReference>
<keyword evidence="10 12" id="KW-0560">Oxidoreductase</keyword>
<dbReference type="GO" id="GO:0046872">
    <property type="term" value="F:metal ion binding"/>
    <property type="evidence" value="ECO:0007669"/>
    <property type="project" value="UniProtKB-KW"/>
</dbReference>
<keyword evidence="3 12" id="KW-0349">Heme</keyword>
<protein>
    <recommendedName>
        <fullName evidence="12">Nitric oxide synthase</fullName>
        <ecNumber evidence="12">1.14.13.39</ecNumber>
    </recommendedName>
</protein>
<dbReference type="FunFam" id="1.20.990.10:FF:000002">
    <property type="entry name" value="Nitric oxide synthase"/>
    <property type="match status" value="1"/>
</dbReference>
<comment type="cofactor">
    <cofactor evidence="12">
        <name>FAD</name>
        <dbReference type="ChEBI" id="CHEBI:57692"/>
    </cofactor>
    <text evidence="12">Binds 1 FAD.</text>
</comment>
<proteinExistence type="inferred from homology"/>
<dbReference type="PROSITE" id="PS51384">
    <property type="entry name" value="FAD_FR"/>
    <property type="match status" value="1"/>
</dbReference>
<evidence type="ECO:0000256" key="12">
    <source>
        <dbReference type="PIRNR" id="PIRNR000333"/>
    </source>
</evidence>
<dbReference type="InterPro" id="IPR001433">
    <property type="entry name" value="OxRdtase_FAD/NAD-bd"/>
</dbReference>
<dbReference type="InterPro" id="IPR039261">
    <property type="entry name" value="FNR_nucleotide-bd"/>
</dbReference>
<dbReference type="Gene3D" id="2.40.30.10">
    <property type="entry name" value="Translation factors"/>
    <property type="match status" value="1"/>
</dbReference>
<keyword evidence="9 12" id="KW-0112">Calmodulin-binding</keyword>
<dbReference type="SUPFAM" id="SSF56512">
    <property type="entry name" value="Nitric oxide (NO) synthase oxygenase domain"/>
    <property type="match status" value="1"/>
</dbReference>
<dbReference type="GO" id="GO:0005516">
    <property type="term" value="F:calmodulin binding"/>
    <property type="evidence" value="ECO:0007669"/>
    <property type="project" value="UniProtKB-KW"/>
</dbReference>
<feature type="domain" description="FAD-binding FR-type" evidence="15">
    <location>
        <begin position="704"/>
        <end position="951"/>
    </location>
</feature>
<dbReference type="InterPro" id="IPR001709">
    <property type="entry name" value="Flavoprot_Pyr_Nucl_cyt_Rdtase"/>
</dbReference>
<feature type="binding site" description="axial binding residue" evidence="13">
    <location>
        <position position="123"/>
    </location>
    <ligand>
        <name>heme b</name>
        <dbReference type="ChEBI" id="CHEBI:60344"/>
    </ligand>
    <ligandPart>
        <name>Fe</name>
        <dbReference type="ChEBI" id="CHEBI:18248"/>
    </ligandPart>
</feature>
<dbReference type="SUPFAM" id="SSF52343">
    <property type="entry name" value="Ferredoxin reductase-like, C-terminal NADP-linked domain"/>
    <property type="match status" value="1"/>
</dbReference>
<dbReference type="GO" id="GO:0006809">
    <property type="term" value="P:nitric oxide biosynthetic process"/>
    <property type="evidence" value="ECO:0007669"/>
    <property type="project" value="InterPro"/>
</dbReference>
<dbReference type="GO" id="GO:0050661">
    <property type="term" value="F:NADP binding"/>
    <property type="evidence" value="ECO:0007669"/>
    <property type="project" value="InterPro"/>
</dbReference>
<dbReference type="AlphaFoldDB" id="A0A1W7RA54"/>
<comment type="cofactor">
    <cofactor evidence="12">
        <name>FMN</name>
        <dbReference type="ChEBI" id="CHEBI:58210"/>
    </cofactor>
    <text evidence="12">Binds 1 FMN.</text>
</comment>
<evidence type="ECO:0000256" key="6">
    <source>
        <dbReference type="ARBA" id="ARBA00022723"/>
    </source>
</evidence>
<evidence type="ECO:0000256" key="8">
    <source>
        <dbReference type="ARBA" id="ARBA00022857"/>
    </source>
</evidence>
<dbReference type="InterPro" id="IPR003097">
    <property type="entry name" value="CysJ-like_FAD-binding"/>
</dbReference>
<reference evidence="16" key="1">
    <citation type="submission" date="2016-11" db="EMBL/GenBank/DDBJ databases">
        <title>Venom-gland transcriptomics and venom proteomics of the black-back scorpion (Hadrurus spadix) reveal detectability challenges and an unexplored realm of animal toxin diversity.</title>
        <authorList>
            <person name="Rokyta D.R."/>
            <person name="Ward M.J."/>
        </authorList>
    </citation>
    <scope>NUCLEOTIDE SEQUENCE</scope>
    <source>
        <tissue evidence="16">Venom gland</tissue>
    </source>
</reference>
<evidence type="ECO:0000256" key="10">
    <source>
        <dbReference type="ARBA" id="ARBA00023002"/>
    </source>
</evidence>
<dbReference type="InterPro" id="IPR008254">
    <property type="entry name" value="Flavodoxin/NO_synth"/>
</dbReference>
<sequence>MTSPSSKHPRRLRNIATNHITVDSLYQNCDERVQCGNCVCAGSLMPVPQKHQYGTSRCKEEVIAQAKSFFNQYYASIKRYDSLAHRERLDEVIREVSERGTYELKETELIYGAKLAWRNSPRCIGRIQWSKLQVFDARYVTTAEEMFEALCKHIRYATNKGNIRSAITVFPQRTDGKHDFRVWNSQLLQYAGYRLPDGGVIGDPINVEFTEVCERLGWKGKRGKWDVLPLVLSANGHDPKFFDIPDDLILRVEIVHPEYKWFKDLDLQWYVLPAVANMLFDVGGVEFPGSPFNGWYMGTEIGTRDLCDAHRYNILEDVALRMGLDTRSASTLWKDKAVVEINIAVLYSFQLANVTIVDHHNASESYMKHCDNEQRLRGGCPADWLWIVPPISGSITPVFHQEMLFYQLKPSYEYQEPAWQTHVWEKDQERNNSVAKVPIRKFKFKEIAKAVKFTSNLFGKALSRRIKATILYATETGRSEEYAKILGNIFFHAFNVEVICMSDYDIINLEHETLLLIVTSTFGNGDPPENGEAFARNLQAIKVTGDATPDLTFVRSTSMSFVRINSVSLDTDDSEPYSPSQNVDIGPLSNVRFAVFALGSSAYPNFCSFGKCLDSLLSDLGGEKILKIATGDELCGQEQSFRKWAQDVFKVACDVFCIGDDVNMNDATASLVSNTAWTPDKVRLRPVKSVEVNLLKDFSKKTGKKLSCTQVERKISLHAEEENRNTIQVQLKINQADLQFLPGDHVGIYPENREDLVNGILKFMQETCPNPDDIVQVEYLKPVQTLDGIQEKWTKHERLQPCSVRTALSRYLDITTPPSQQLLSVLALMAKDDEDKKKLEVLSKDANKYENWKSYYYPHFLEVLQEFPSLVLIPSFLLTQLPPVQPRFYSISSSLDANPGQIHITVAVVRFFTQEGRGPLHYGVCSNYLANIPESNEVVCFVRSAPNFRLPDSHHLPVIMVGPGTGIAPFRSFWQQRHSDMSKATSSEKKEFGKMLLFFGCRRPSVQLYQEETQLMKENNVLTDVYTAYSRMQNEPKRYVQDIMREMAPTVYSIITKEKGHFYVCGDVSMAEDVRRTLKNIIEEISGLPQQAAESLIVTLQDENRYHEDIFGITLRTAEVTSRGRAEAMTKRTV</sequence>
<dbReference type="InterPro" id="IPR023173">
    <property type="entry name" value="NADPH_Cyt_P450_Rdtase_alpha"/>
</dbReference>
<evidence type="ECO:0000256" key="5">
    <source>
        <dbReference type="ARBA" id="ARBA00022643"/>
    </source>
</evidence>
<keyword evidence="8 12" id="KW-0521">NADP</keyword>
<dbReference type="PANTHER" id="PTHR43410">
    <property type="entry name" value="NITRIC OXIDE SYNTHASE OXYGENASE"/>
    <property type="match status" value="1"/>
</dbReference>
<dbReference type="GO" id="GO:1903522">
    <property type="term" value="P:regulation of blood circulation"/>
    <property type="evidence" value="ECO:0007669"/>
    <property type="project" value="UniProtKB-ARBA"/>
</dbReference>
<dbReference type="InterPro" id="IPR036119">
    <property type="entry name" value="NOS_N_sf"/>
</dbReference>
<comment type="similarity">
    <text evidence="2 12">Belongs to the NOS family.</text>
</comment>
<dbReference type="GO" id="GO:0010181">
    <property type="term" value="F:FMN binding"/>
    <property type="evidence" value="ECO:0007669"/>
    <property type="project" value="InterPro"/>
</dbReference>
<dbReference type="Pfam" id="PF02898">
    <property type="entry name" value="NO_synthase"/>
    <property type="match status" value="1"/>
</dbReference>
<evidence type="ECO:0000256" key="13">
    <source>
        <dbReference type="PIRSR" id="PIRSR000333-1"/>
    </source>
</evidence>
<dbReference type="Gene3D" id="3.40.50.80">
    <property type="entry name" value="Nucleotide-binding domain of ferredoxin-NADP reductase (FNR) module"/>
    <property type="match status" value="1"/>
</dbReference>
<dbReference type="Gene3D" id="3.90.440.10">
    <property type="entry name" value="Nitric Oxide Synthase,Heme Domain,Chain A domain 2"/>
    <property type="match status" value="1"/>
</dbReference>
<dbReference type="EMBL" id="GFAH01000393">
    <property type="protein sequence ID" value="JAV47996.1"/>
    <property type="molecule type" value="Transcribed_RNA"/>
</dbReference>
<evidence type="ECO:0000256" key="3">
    <source>
        <dbReference type="ARBA" id="ARBA00022617"/>
    </source>
</evidence>
<dbReference type="Gene3D" id="3.90.1230.10">
    <property type="entry name" value="Nitric Oxide Synthase, Chain A, domain 3"/>
    <property type="match status" value="1"/>
</dbReference>
<evidence type="ECO:0000256" key="9">
    <source>
        <dbReference type="ARBA" id="ARBA00022860"/>
    </source>
</evidence>
<dbReference type="Pfam" id="PF00258">
    <property type="entry name" value="Flavodoxin_1"/>
    <property type="match status" value="1"/>
</dbReference>
<comment type="catalytic activity">
    <reaction evidence="12">
        <text>2 L-arginine + 3 NADPH + 4 O2 + H(+) = 2 L-citrulline + 2 nitric oxide + 3 NADP(+) + 4 H2O</text>
        <dbReference type="Rhea" id="RHEA:19897"/>
        <dbReference type="ChEBI" id="CHEBI:15377"/>
        <dbReference type="ChEBI" id="CHEBI:15378"/>
        <dbReference type="ChEBI" id="CHEBI:15379"/>
        <dbReference type="ChEBI" id="CHEBI:16480"/>
        <dbReference type="ChEBI" id="CHEBI:32682"/>
        <dbReference type="ChEBI" id="CHEBI:57743"/>
        <dbReference type="ChEBI" id="CHEBI:57783"/>
        <dbReference type="ChEBI" id="CHEBI:58349"/>
        <dbReference type="EC" id="1.14.13.39"/>
    </reaction>
</comment>
<dbReference type="InterPro" id="IPR017938">
    <property type="entry name" value="Riboflavin_synthase-like_b-brl"/>
</dbReference>
<evidence type="ECO:0000259" key="15">
    <source>
        <dbReference type="PROSITE" id="PS51384"/>
    </source>
</evidence>
<dbReference type="InterPro" id="IPR001094">
    <property type="entry name" value="Flavdoxin-like"/>
</dbReference>
<dbReference type="Gene3D" id="3.90.340.10">
    <property type="entry name" value="Nitric Oxide Synthase, Chain A, domain 1"/>
    <property type="match status" value="1"/>
</dbReference>
<keyword evidence="11 12" id="KW-0408">Iron</keyword>
<dbReference type="SUPFAM" id="SSF52218">
    <property type="entry name" value="Flavoproteins"/>
    <property type="match status" value="1"/>
</dbReference>
<dbReference type="Gene3D" id="1.20.990.10">
    <property type="entry name" value="NADPH-cytochrome p450 Reductase, Chain A, domain 3"/>
    <property type="match status" value="1"/>
</dbReference>
<dbReference type="Gene3D" id="3.40.50.360">
    <property type="match status" value="1"/>
</dbReference>
<evidence type="ECO:0000259" key="14">
    <source>
        <dbReference type="PROSITE" id="PS50902"/>
    </source>
</evidence>
<comment type="cofactor">
    <cofactor evidence="1 12">
        <name>heme b</name>
        <dbReference type="ChEBI" id="CHEBI:60344"/>
    </cofactor>
</comment>
<dbReference type="GO" id="GO:0004517">
    <property type="term" value="F:nitric-oxide synthase activity"/>
    <property type="evidence" value="ECO:0007669"/>
    <property type="project" value="UniProtKB-EC"/>
</dbReference>
<dbReference type="PIRSF" id="PIRSF000333">
    <property type="entry name" value="NOS"/>
    <property type="match status" value="1"/>
</dbReference>
<dbReference type="Pfam" id="PF00175">
    <property type="entry name" value="NAD_binding_1"/>
    <property type="match status" value="1"/>
</dbReference>
<dbReference type="GO" id="GO:0050660">
    <property type="term" value="F:flavin adenine dinucleotide binding"/>
    <property type="evidence" value="ECO:0007669"/>
    <property type="project" value="InterPro"/>
</dbReference>
<dbReference type="InterPro" id="IPR044944">
    <property type="entry name" value="NOS_dom_3"/>
</dbReference>
<dbReference type="FunFam" id="3.40.50.360:FF:000033">
    <property type="entry name" value="Nitric oxide synthase"/>
    <property type="match status" value="1"/>
</dbReference>
<dbReference type="PRINTS" id="PR00369">
    <property type="entry name" value="FLAVODOXIN"/>
</dbReference>
<feature type="domain" description="Flavodoxin-like" evidence="14">
    <location>
        <begin position="468"/>
        <end position="649"/>
    </location>
</feature>
<accession>A0A1W7RA54</accession>
<dbReference type="PROSITE" id="PS60001">
    <property type="entry name" value="NOS"/>
    <property type="match status" value="1"/>
</dbReference>
<dbReference type="InterPro" id="IPR012144">
    <property type="entry name" value="NOS_euk"/>
</dbReference>
<evidence type="ECO:0000256" key="1">
    <source>
        <dbReference type="ARBA" id="ARBA00001970"/>
    </source>
</evidence>
<keyword evidence="7 12" id="KW-0274">FAD</keyword>
<evidence type="ECO:0000256" key="2">
    <source>
        <dbReference type="ARBA" id="ARBA00006267"/>
    </source>
</evidence>
<dbReference type="GO" id="GO:0020037">
    <property type="term" value="F:heme binding"/>
    <property type="evidence" value="ECO:0007669"/>
    <property type="project" value="InterPro"/>
</dbReference>
<name>A0A1W7RA54_9SCOR</name>